<evidence type="ECO:0000313" key="3">
    <source>
        <dbReference type="EMBL" id="KAK1597558.1"/>
    </source>
</evidence>
<dbReference type="RefSeq" id="XP_060418330.1">
    <property type="nucleotide sequence ID" value="XM_060563219.1"/>
</dbReference>
<feature type="compositionally biased region" description="Polar residues" evidence="1">
    <location>
        <begin position="37"/>
        <end position="46"/>
    </location>
</feature>
<feature type="compositionally biased region" description="Polar residues" evidence="1">
    <location>
        <begin position="229"/>
        <end position="238"/>
    </location>
</feature>
<feature type="region of interest" description="Disordered" evidence="1">
    <location>
        <begin position="89"/>
        <end position="194"/>
    </location>
</feature>
<feature type="compositionally biased region" description="Basic and acidic residues" evidence="1">
    <location>
        <begin position="99"/>
        <end position="110"/>
    </location>
</feature>
<evidence type="ECO:0000256" key="1">
    <source>
        <dbReference type="SAM" id="MobiDB-lite"/>
    </source>
</evidence>
<sequence>MPAPYSDNLYSADDSDYDDHVTDDNDLDHHLSPTDGYFQNSTSSLSAGGIYPPQQGHFYSQDDVTNAAFPTSAGVPHVPNILVQDPSLRLQQEGSSSTSKKDHEAREEARLNSPPVGRTLSSPATPADDDHYYDGSSTAADSEATPSHTATTTTTTAYTYTSSNAPQSPSSSYTPYAPSVDAPLRTPQTHPRRNLYSHPASLFRIPREAPPAYTPSPTSPLASSPTPFRNYQTFSSNMGAPEEEARLLGRDPESMGDDSYDNHDPRPSPSWKDRVLKKFPWASRRTVKTALLAALVFFTLAGFLSMLATTVVNVPSDKSPSTEPSKELDPVTGQPIKVGPSEPTQPSEPNSPMPWNPARTCLQSEYRFDPKVFGVSFNPDKTLSIIQAVESDAPSRGYRPQVTGNLVIRRLQGSAPGPSVELEVVANHEGLDVGVEWDSEQQQLLIKAPQRIDWTSSLRPCLAVRATLWVPENAELSHLYLGMTHLGVELAGDLSVTIKNGFEIVAISGDVRTPVEPSSTYRLASRDIVVKTISGDISGSWPLYDSLKIRSESGDIRANVNPQPVLESAPRPAVLEVTSISGTVSVKEPLDQAASSTKPDTVIPPRDYITTLNAKSGGIRAWVAFTTIAFAESISGDVAVELLPVFNISLLQSLGEPELHTSTKSGNVAVKVLEPIWAEIASTEGTLGGEKPRAKPNEPVDIPTNPLPVPNIPKIPRVPGAPLIPGIGQPFRRSPQWTGKWTDAWPVRRSSADASTQTEERDIMANDQPPMRRLKSTHSTISGTTEIHYPASWEGSVQAESNSGKINIRGKGVTIDSKTTWPRAVHAHKGQPWSSDASLSSISGDQTLLIGQV</sequence>
<dbReference type="Proteomes" id="UP001230504">
    <property type="component" value="Unassembled WGS sequence"/>
</dbReference>
<dbReference type="AlphaFoldDB" id="A0AAD8V9U0"/>
<feature type="compositionally biased region" description="Pro residues" evidence="1">
    <location>
        <begin position="208"/>
        <end position="218"/>
    </location>
</feature>
<feature type="compositionally biased region" description="Low complexity" evidence="1">
    <location>
        <begin position="1"/>
        <end position="12"/>
    </location>
</feature>
<gene>
    <name evidence="3" type="ORF">LY79DRAFT_666409</name>
</gene>
<dbReference type="GeneID" id="85447459"/>
<feature type="region of interest" description="Disordered" evidence="1">
    <location>
        <begin position="207"/>
        <end position="272"/>
    </location>
</feature>
<keyword evidence="2" id="KW-0472">Membrane</keyword>
<name>A0AAD8V9U0_9PEZI</name>
<feature type="compositionally biased region" description="Basic and acidic residues" evidence="1">
    <location>
        <begin position="18"/>
        <end position="32"/>
    </location>
</feature>
<comment type="caution">
    <text evidence="3">The sequence shown here is derived from an EMBL/GenBank/DDBJ whole genome shotgun (WGS) entry which is preliminary data.</text>
</comment>
<evidence type="ECO:0000313" key="4">
    <source>
        <dbReference type="Proteomes" id="UP001230504"/>
    </source>
</evidence>
<evidence type="ECO:0000256" key="2">
    <source>
        <dbReference type="SAM" id="Phobius"/>
    </source>
</evidence>
<proteinExistence type="predicted"/>
<feature type="transmembrane region" description="Helical" evidence="2">
    <location>
        <begin position="290"/>
        <end position="312"/>
    </location>
</feature>
<keyword evidence="4" id="KW-1185">Reference proteome</keyword>
<reference evidence="3" key="1">
    <citation type="submission" date="2021-06" db="EMBL/GenBank/DDBJ databases">
        <title>Comparative genomics, transcriptomics and evolutionary studies reveal genomic signatures of adaptation to plant cell wall in hemibiotrophic fungi.</title>
        <authorList>
            <consortium name="DOE Joint Genome Institute"/>
            <person name="Baroncelli R."/>
            <person name="Diaz J.F."/>
            <person name="Benocci T."/>
            <person name="Peng M."/>
            <person name="Battaglia E."/>
            <person name="Haridas S."/>
            <person name="Andreopoulos W."/>
            <person name="Labutti K."/>
            <person name="Pangilinan J."/>
            <person name="Floch G.L."/>
            <person name="Makela M.R."/>
            <person name="Henrissat B."/>
            <person name="Grigoriev I.V."/>
            <person name="Crouch J.A."/>
            <person name="De Vries R.P."/>
            <person name="Sukno S.A."/>
            <person name="Thon M.R."/>
        </authorList>
    </citation>
    <scope>NUCLEOTIDE SEQUENCE</scope>
    <source>
        <strain evidence="3">CBS 125086</strain>
    </source>
</reference>
<keyword evidence="2" id="KW-0812">Transmembrane</keyword>
<feature type="compositionally biased region" description="Polar residues" evidence="1">
    <location>
        <begin position="135"/>
        <end position="148"/>
    </location>
</feature>
<feature type="compositionally biased region" description="Low complexity" evidence="1">
    <location>
        <begin position="149"/>
        <end position="179"/>
    </location>
</feature>
<feature type="compositionally biased region" description="Basic and acidic residues" evidence="1">
    <location>
        <begin position="260"/>
        <end position="272"/>
    </location>
</feature>
<dbReference type="EMBL" id="JAHLJV010000007">
    <property type="protein sequence ID" value="KAK1597558.1"/>
    <property type="molecule type" value="Genomic_DNA"/>
</dbReference>
<feature type="region of interest" description="Disordered" evidence="1">
    <location>
        <begin position="747"/>
        <end position="775"/>
    </location>
</feature>
<protein>
    <recommendedName>
        <fullName evidence="5">Adhesin domain-containing protein</fullName>
    </recommendedName>
</protein>
<keyword evidence="2" id="KW-1133">Transmembrane helix</keyword>
<feature type="region of interest" description="Disordered" evidence="1">
    <location>
        <begin position="686"/>
        <end position="706"/>
    </location>
</feature>
<feature type="compositionally biased region" description="Basic and acidic residues" evidence="1">
    <location>
        <begin position="243"/>
        <end position="253"/>
    </location>
</feature>
<evidence type="ECO:0008006" key="5">
    <source>
        <dbReference type="Google" id="ProtNLM"/>
    </source>
</evidence>
<organism evidence="3 4">
    <name type="scientific">Colletotrichum navitas</name>
    <dbReference type="NCBI Taxonomy" id="681940"/>
    <lineage>
        <taxon>Eukaryota</taxon>
        <taxon>Fungi</taxon>
        <taxon>Dikarya</taxon>
        <taxon>Ascomycota</taxon>
        <taxon>Pezizomycotina</taxon>
        <taxon>Sordariomycetes</taxon>
        <taxon>Hypocreomycetidae</taxon>
        <taxon>Glomerellales</taxon>
        <taxon>Glomerellaceae</taxon>
        <taxon>Colletotrichum</taxon>
        <taxon>Colletotrichum graminicola species complex</taxon>
    </lineage>
</organism>
<accession>A0AAD8V9U0</accession>
<feature type="region of interest" description="Disordered" evidence="1">
    <location>
        <begin position="1"/>
        <end position="60"/>
    </location>
</feature>
<feature type="compositionally biased region" description="Polar residues" evidence="1">
    <location>
        <begin position="89"/>
        <end position="98"/>
    </location>
</feature>
<feature type="region of interest" description="Disordered" evidence="1">
    <location>
        <begin position="315"/>
        <end position="356"/>
    </location>
</feature>